<dbReference type="RefSeq" id="WP_155266787.1">
    <property type="nucleotide sequence ID" value="NZ_CBCSGJ010000002.1"/>
</dbReference>
<comment type="caution">
    <text evidence="3">The sequence shown here is derived from an EMBL/GenBank/DDBJ whole genome shotgun (WGS) entry which is preliminary data.</text>
</comment>
<name>A0A150MBK3_GEOSE</name>
<keyword evidence="5" id="KW-1185">Reference proteome</keyword>
<dbReference type="Proteomes" id="UP000773850">
    <property type="component" value="Unassembled WGS sequence"/>
</dbReference>
<evidence type="ECO:0000256" key="1">
    <source>
        <dbReference type="SAM" id="Phobius"/>
    </source>
</evidence>
<evidence type="ECO:0000313" key="2">
    <source>
        <dbReference type="EMBL" id="KAF6510109.1"/>
    </source>
</evidence>
<protein>
    <submittedName>
        <fullName evidence="3">Uncharacterized protein</fullName>
    </submittedName>
</protein>
<evidence type="ECO:0000313" key="3">
    <source>
        <dbReference type="EMBL" id="KYD21798.1"/>
    </source>
</evidence>
<proteinExistence type="predicted"/>
<sequence length="51" mass="5312">MAEAFPVFFGKIKINEKVKEETGMFAIVTAVVITASIALVIAAEVSAEAGV</sequence>
<evidence type="ECO:0000313" key="4">
    <source>
        <dbReference type="Proteomes" id="UP000075424"/>
    </source>
</evidence>
<reference evidence="2 5" key="2">
    <citation type="submission" date="2016-03" db="EMBL/GenBank/DDBJ databases">
        <title>Spore heat resistance.</title>
        <authorList>
            <person name="Boekhorst J."/>
            <person name="Berendsen E.M."/>
            <person name="Wells-Bennik M.H."/>
            <person name="Kuipers O.P."/>
        </authorList>
    </citation>
    <scope>NUCLEOTIDE SEQUENCE [LARGE SCALE GENOMIC DNA]</scope>
    <source>
        <strain evidence="2 5">GS8</strain>
    </source>
</reference>
<dbReference type="PATRIC" id="fig|1422.34.peg.520"/>
<accession>A0A150MBK3</accession>
<keyword evidence="1" id="KW-0472">Membrane</keyword>
<gene>
    <name evidence="3" type="ORF">B4109_2123</name>
    <name evidence="2" type="ORF">GS8_2266</name>
</gene>
<evidence type="ECO:0000313" key="5">
    <source>
        <dbReference type="Proteomes" id="UP000773850"/>
    </source>
</evidence>
<organism evidence="3 4">
    <name type="scientific">Geobacillus stearothermophilus</name>
    <name type="common">Bacillus stearothermophilus</name>
    <dbReference type="NCBI Taxonomy" id="1422"/>
    <lineage>
        <taxon>Bacteria</taxon>
        <taxon>Bacillati</taxon>
        <taxon>Bacillota</taxon>
        <taxon>Bacilli</taxon>
        <taxon>Bacillales</taxon>
        <taxon>Anoxybacillaceae</taxon>
        <taxon>Geobacillus</taxon>
    </lineage>
</organism>
<keyword evidence="1" id="KW-0812">Transmembrane</keyword>
<keyword evidence="1" id="KW-1133">Transmembrane helix</keyword>
<feature type="transmembrane region" description="Helical" evidence="1">
    <location>
        <begin position="23"/>
        <end position="43"/>
    </location>
</feature>
<dbReference type="OrthoDB" id="2973889at2"/>
<dbReference type="EMBL" id="LQYV01000132">
    <property type="protein sequence ID" value="KYD21798.1"/>
    <property type="molecule type" value="Genomic_DNA"/>
</dbReference>
<dbReference type="AlphaFoldDB" id="A0A150MBK3"/>
<dbReference type="EMBL" id="LUCS01000028">
    <property type="protein sequence ID" value="KAF6510109.1"/>
    <property type="molecule type" value="Genomic_DNA"/>
</dbReference>
<reference evidence="3 4" key="1">
    <citation type="submission" date="2016-01" db="EMBL/GenBank/DDBJ databases">
        <title>Draft Genome Sequences of Seven Thermophilic Sporeformers Isolated from Foods.</title>
        <authorList>
            <person name="Berendsen E.M."/>
            <person name="Wells-Bennik M.H."/>
            <person name="Krawcyk A.O."/>
            <person name="De Jong A."/>
            <person name="Holsappel S."/>
            <person name="Eijlander R.T."/>
            <person name="Kuipers O.P."/>
        </authorList>
    </citation>
    <scope>NUCLEOTIDE SEQUENCE [LARGE SCALE GENOMIC DNA]</scope>
    <source>
        <strain evidence="3 4">B4109</strain>
    </source>
</reference>
<dbReference type="Proteomes" id="UP000075424">
    <property type="component" value="Unassembled WGS sequence"/>
</dbReference>